<evidence type="ECO:0000256" key="1">
    <source>
        <dbReference type="SAM" id="SignalP"/>
    </source>
</evidence>
<feature type="chain" id="PRO_5038842094" description="Collagen-like protein" evidence="1">
    <location>
        <begin position="19"/>
        <end position="401"/>
    </location>
</feature>
<protein>
    <recommendedName>
        <fullName evidence="4">Collagen-like protein</fullName>
    </recommendedName>
</protein>
<comment type="caution">
    <text evidence="2">The sequence shown here is derived from an EMBL/GenBank/DDBJ whole genome shotgun (WGS) entry which is preliminary data.</text>
</comment>
<organism evidence="2 3">
    <name type="scientific">Longispora fulva</name>
    <dbReference type="NCBI Taxonomy" id="619741"/>
    <lineage>
        <taxon>Bacteria</taxon>
        <taxon>Bacillati</taxon>
        <taxon>Actinomycetota</taxon>
        <taxon>Actinomycetes</taxon>
        <taxon>Micromonosporales</taxon>
        <taxon>Micromonosporaceae</taxon>
        <taxon>Longispora</taxon>
    </lineage>
</organism>
<dbReference type="RefSeq" id="WP_197002015.1">
    <property type="nucleotide sequence ID" value="NZ_BONS01000004.1"/>
</dbReference>
<gene>
    <name evidence="2" type="ORF">IW245_001021</name>
</gene>
<sequence length="401" mass="40545">MRTHFAVSVALAAGLAGALVPGAPGLAAPPVVRACPGSGAGTMSSGSSVSASSVAALHGDVSSVMPPVVDTPPAPMTARDYLKPISALGELGPLGPWGPLSANGPLPGAAARLAPPLGAVDPLGPDGPLGAQGPLGVTAYCQTLPSTGGDYGRQLQLGGLWTVLGPMGPLGAMGPLGPLGPTGPLAGSRNAHGEYVDAGGRVRRTVAVPWPGGPDHVYGLVEDYPAGYALTLPGNDTSFTVRHTLPVGGSEAYPFASDTDQFVTVLVVPEKGFASLTWMTDCVFGTLTPARVHQLDTYEDVSYVCWFLPQVLPAAGALTDRFDLALTDGNGAPLASATSQTTPNWAQVRVPAGQSLRARVTARSSLSGPGDYRLVVVGSGPSFNATDIAGAHQVRQQPTTK</sequence>
<dbReference type="Proteomes" id="UP000622552">
    <property type="component" value="Unassembled WGS sequence"/>
</dbReference>
<dbReference type="EMBL" id="JADOUF010000001">
    <property type="protein sequence ID" value="MBG6134827.1"/>
    <property type="molecule type" value="Genomic_DNA"/>
</dbReference>
<evidence type="ECO:0000313" key="3">
    <source>
        <dbReference type="Proteomes" id="UP000622552"/>
    </source>
</evidence>
<keyword evidence="1" id="KW-0732">Signal</keyword>
<name>A0A8J7GE42_9ACTN</name>
<dbReference type="AlphaFoldDB" id="A0A8J7GE42"/>
<proteinExistence type="predicted"/>
<keyword evidence="3" id="KW-1185">Reference proteome</keyword>
<evidence type="ECO:0008006" key="4">
    <source>
        <dbReference type="Google" id="ProtNLM"/>
    </source>
</evidence>
<evidence type="ECO:0000313" key="2">
    <source>
        <dbReference type="EMBL" id="MBG6134827.1"/>
    </source>
</evidence>
<accession>A0A8J7GE42</accession>
<reference evidence="2" key="1">
    <citation type="submission" date="2020-11" db="EMBL/GenBank/DDBJ databases">
        <title>Sequencing the genomes of 1000 actinobacteria strains.</title>
        <authorList>
            <person name="Klenk H.-P."/>
        </authorList>
    </citation>
    <scope>NUCLEOTIDE SEQUENCE</scope>
    <source>
        <strain evidence="2">DSM 45356</strain>
    </source>
</reference>
<feature type="signal peptide" evidence="1">
    <location>
        <begin position="1"/>
        <end position="18"/>
    </location>
</feature>